<dbReference type="EMBL" id="LGRX02002575">
    <property type="protein sequence ID" value="KAK3283941.1"/>
    <property type="molecule type" value="Genomic_DNA"/>
</dbReference>
<dbReference type="AlphaFoldDB" id="A0AAE0GV09"/>
<feature type="region of interest" description="Disordered" evidence="1">
    <location>
        <begin position="1"/>
        <end position="34"/>
    </location>
</feature>
<keyword evidence="3" id="KW-1185">Reference proteome</keyword>
<gene>
    <name evidence="2" type="ORF">CYMTET_8380</name>
</gene>
<proteinExistence type="predicted"/>
<organism evidence="2 3">
    <name type="scientific">Cymbomonas tetramitiformis</name>
    <dbReference type="NCBI Taxonomy" id="36881"/>
    <lineage>
        <taxon>Eukaryota</taxon>
        <taxon>Viridiplantae</taxon>
        <taxon>Chlorophyta</taxon>
        <taxon>Pyramimonadophyceae</taxon>
        <taxon>Pyramimonadales</taxon>
        <taxon>Pyramimonadaceae</taxon>
        <taxon>Cymbomonas</taxon>
    </lineage>
</organism>
<evidence type="ECO:0000256" key="1">
    <source>
        <dbReference type="SAM" id="MobiDB-lite"/>
    </source>
</evidence>
<reference evidence="2 3" key="1">
    <citation type="journal article" date="2015" name="Genome Biol. Evol.">
        <title>Comparative Genomics of a Bacterivorous Green Alga Reveals Evolutionary Causalities and Consequences of Phago-Mixotrophic Mode of Nutrition.</title>
        <authorList>
            <person name="Burns J.A."/>
            <person name="Paasch A."/>
            <person name="Narechania A."/>
            <person name="Kim E."/>
        </authorList>
    </citation>
    <scope>NUCLEOTIDE SEQUENCE [LARGE SCALE GENOMIC DNA]</scope>
    <source>
        <strain evidence="2 3">PLY_AMNH</strain>
    </source>
</reference>
<name>A0AAE0GV09_9CHLO</name>
<accession>A0AAE0GV09</accession>
<feature type="region of interest" description="Disordered" evidence="1">
    <location>
        <begin position="214"/>
        <end position="240"/>
    </location>
</feature>
<dbReference type="Proteomes" id="UP001190700">
    <property type="component" value="Unassembled WGS sequence"/>
</dbReference>
<protein>
    <submittedName>
        <fullName evidence="2">Uncharacterized protein</fullName>
    </submittedName>
</protein>
<evidence type="ECO:0000313" key="2">
    <source>
        <dbReference type="EMBL" id="KAK3283941.1"/>
    </source>
</evidence>
<feature type="compositionally biased region" description="Pro residues" evidence="1">
    <location>
        <begin position="12"/>
        <end position="21"/>
    </location>
</feature>
<sequence length="483" mass="53266">MVDNPSPFVAPQQPPPPPPPAYLTSSDSAPTAAEPRIEITRMLAASKGSAKQQKPPATLHEILHKAMNPENPDTAKPAEEPEPARNLTTYELLRKARIESNKHRMDSLVTQTILEPAQVVTSTVARKFVALDNEVLRDRILEVSRKPTPKLLMTAKVLLSSIEPAFMEVPPDFTQKEKTKLTNLVNKILAAKFREDPALKKVFDDAVTAQDALASKPSAEEKAVVKPRRGSRKTVGQNHGSEMKDLVAVARGRLLQDVQDGARKVSATKDNKTSLLHFQINDPTDPENVAQFAMTDTLYGDKVSTPHLSKAVEIGKTIVLVDVPEWKGERLGHIIGRDDCARDPLNRSGVIFFIDFCVFHRNEFDCHYLDISALRSYNMKVIVGAYVGDAYNVCALGKGAHVEALDSIRQAESSKTMDETTRRDRFMAVLPSMAEDLFVKHAYSTSDECLEAVGGMHTPEKVLGQTSCDVGLHVCVQDPVDNY</sequence>
<comment type="caution">
    <text evidence="2">The sequence shown here is derived from an EMBL/GenBank/DDBJ whole genome shotgun (WGS) entry which is preliminary data.</text>
</comment>
<evidence type="ECO:0000313" key="3">
    <source>
        <dbReference type="Proteomes" id="UP001190700"/>
    </source>
</evidence>